<dbReference type="InterPro" id="IPR046336">
    <property type="entry name" value="Lon_prtase_N_sf"/>
</dbReference>
<dbReference type="InterPro" id="IPR015947">
    <property type="entry name" value="PUA-like_sf"/>
</dbReference>
<dbReference type="InterPro" id="IPR003111">
    <property type="entry name" value="Lon_prtase_N"/>
</dbReference>
<feature type="non-terminal residue" evidence="2">
    <location>
        <position position="266"/>
    </location>
</feature>
<dbReference type="Proteomes" id="UP000669903">
    <property type="component" value="Unassembled WGS sequence"/>
</dbReference>
<dbReference type="Pfam" id="PF02190">
    <property type="entry name" value="LON_substr_bdg"/>
    <property type="match status" value="1"/>
</dbReference>
<evidence type="ECO:0000259" key="1">
    <source>
        <dbReference type="Pfam" id="PF02190"/>
    </source>
</evidence>
<gene>
    <name evidence="2" type="primary">Crbn_1</name>
    <name evidence="2" type="ORF">G6Z76_0004489</name>
</gene>
<proteinExistence type="predicted"/>
<feature type="non-terminal residue" evidence="2">
    <location>
        <position position="1"/>
    </location>
</feature>
<sequence>MDDIPVPSENTFDVTLPAAHSYLGQNLEELRGRTILDDGIYINLPLLVKQSVLFPGQTLPMTVFGTQTIEMLQTCIQNDRTFGVVCYGNPDMERIGTTAEIYEYTDGGIWLDHGRREFRLKAKGRQRFKILRIITQLVFVCACLACGDYLNYVLQFANYVEASLSAEFTCSELHEVRTRHAMTPERANGRRSGKKDHFSAVTDACSVATGARSTAANVRSAATNARSAATHARNATITIILTPSTIVPYTTCLLEYTEPSLNNLWF</sequence>
<name>A0A836EX26_9HYME</name>
<feature type="domain" description="Lon N-terminal" evidence="1">
    <location>
        <begin position="44"/>
        <end position="133"/>
    </location>
</feature>
<reference evidence="2" key="1">
    <citation type="submission" date="2020-03" db="EMBL/GenBank/DDBJ databases">
        <title>Relaxed selection underlies rapid genomic changes in the transitions from sociality to social parasitism in ants.</title>
        <authorList>
            <person name="Bi X."/>
        </authorList>
    </citation>
    <scope>NUCLEOTIDE SEQUENCE</scope>
    <source>
        <strain evidence="2">BGI-DK2014a</strain>
        <tissue evidence="2">Whole body</tissue>
    </source>
</reference>
<dbReference type="Gene3D" id="2.30.130.40">
    <property type="entry name" value="LON domain-like"/>
    <property type="match status" value="1"/>
</dbReference>
<organism evidence="2 3">
    <name type="scientific">Acromyrmex charruanus</name>
    <dbReference type="NCBI Taxonomy" id="2715315"/>
    <lineage>
        <taxon>Eukaryota</taxon>
        <taxon>Metazoa</taxon>
        <taxon>Ecdysozoa</taxon>
        <taxon>Arthropoda</taxon>
        <taxon>Hexapoda</taxon>
        <taxon>Insecta</taxon>
        <taxon>Pterygota</taxon>
        <taxon>Neoptera</taxon>
        <taxon>Endopterygota</taxon>
        <taxon>Hymenoptera</taxon>
        <taxon>Apocrita</taxon>
        <taxon>Aculeata</taxon>
        <taxon>Formicoidea</taxon>
        <taxon>Formicidae</taxon>
        <taxon>Myrmicinae</taxon>
        <taxon>Acromyrmex</taxon>
    </lineage>
</organism>
<dbReference type="SUPFAM" id="SSF88697">
    <property type="entry name" value="PUA domain-like"/>
    <property type="match status" value="1"/>
</dbReference>
<dbReference type="PANTHER" id="PTHR46732:SF8">
    <property type="entry name" value="ATP-DEPENDENT PROTEASE LA (LON) DOMAIN PROTEIN"/>
    <property type="match status" value="1"/>
</dbReference>
<protein>
    <submittedName>
        <fullName evidence="2">CRBN protein</fullName>
    </submittedName>
</protein>
<dbReference type="EMBL" id="JAANIC010005483">
    <property type="protein sequence ID" value="KAG5331544.1"/>
    <property type="molecule type" value="Genomic_DNA"/>
</dbReference>
<accession>A0A836EX26</accession>
<evidence type="ECO:0000313" key="2">
    <source>
        <dbReference type="EMBL" id="KAG5331544.1"/>
    </source>
</evidence>
<keyword evidence="3" id="KW-1185">Reference proteome</keyword>
<dbReference type="PANTHER" id="PTHR46732">
    <property type="entry name" value="ATP-DEPENDENT PROTEASE LA (LON) DOMAIN PROTEIN"/>
    <property type="match status" value="1"/>
</dbReference>
<evidence type="ECO:0000313" key="3">
    <source>
        <dbReference type="Proteomes" id="UP000669903"/>
    </source>
</evidence>
<comment type="caution">
    <text evidence="2">The sequence shown here is derived from an EMBL/GenBank/DDBJ whole genome shotgun (WGS) entry which is preliminary data.</text>
</comment>
<dbReference type="AlphaFoldDB" id="A0A836EX26"/>